<proteinExistence type="predicted"/>
<evidence type="ECO:0000313" key="1">
    <source>
        <dbReference type="EMBL" id="ABD51697.1"/>
    </source>
</evidence>
<gene>
    <name evidence="1" type="ORF">APECO1_O1CoBM127</name>
</gene>
<dbReference type="KEGG" id="ecv:APECO1_O1CoBM127"/>
<dbReference type="EMBL" id="DQ381420">
    <property type="protein sequence ID" value="ABD51697.1"/>
    <property type="molecule type" value="Genomic_DNA"/>
</dbReference>
<dbReference type="AlphaFoldDB" id="A0A0H2XL61"/>
<organism evidence="1 2">
    <name type="scientific">Escherichia coli O1:K1 / APEC</name>
    <dbReference type="NCBI Taxonomy" id="405955"/>
    <lineage>
        <taxon>Bacteria</taxon>
        <taxon>Pseudomonadati</taxon>
        <taxon>Pseudomonadota</taxon>
        <taxon>Gammaproteobacteria</taxon>
        <taxon>Enterobacterales</taxon>
        <taxon>Enterobacteriaceae</taxon>
        <taxon>Escherichia</taxon>
    </lineage>
</organism>
<evidence type="ECO:0000313" key="2">
    <source>
        <dbReference type="Proteomes" id="UP000008216"/>
    </source>
</evidence>
<keyword evidence="2" id="KW-1185">Reference proteome</keyword>
<geneLocation type="plasmid" evidence="1 2">
    <name>pAPEC-O1-ColBM</name>
</geneLocation>
<sequence length="69" mass="7682">MPFITPSLPRIYTVYNDSDIVTRICRANGMEGGTPLFHMIPPKPDVSRYSRPKVTSLLPPAVIRASAMH</sequence>
<name>A0A0H2XL61_ECOK1</name>
<accession>A0A0H2XL61</accession>
<dbReference type="Proteomes" id="UP000008216">
    <property type="component" value="Plasmid pAPEC-O1-ColBM"/>
</dbReference>
<reference evidence="1 2" key="1">
    <citation type="journal article" date="2006" name="J. Bacteriol.">
        <title>Complete DNA sequence of a ColBM plasmid from avian pathogenic Escherichia coli suggests that it evolved from closely related ColV virulence plasmids.</title>
        <authorList>
            <person name="Johnson T.J."/>
            <person name="Johnson S.J."/>
            <person name="Nolan L.K."/>
        </authorList>
    </citation>
    <scope>NUCLEOTIDE SEQUENCE [LARGE SCALE GENOMIC DNA]</scope>
    <source>
        <strain evidence="1">APEC O1</strain>
        <plasmid evidence="2">pAPEC-O1-ColBM</plasmid>
    </source>
</reference>
<protein>
    <submittedName>
        <fullName evidence="1">Uncharacterized protein</fullName>
    </submittedName>
</protein>
<keyword evidence="1" id="KW-0614">Plasmid</keyword>
<dbReference type="HOGENOM" id="CLU_2769612_0_0_6"/>